<dbReference type="InterPro" id="IPR007780">
    <property type="entry name" value="NAD_Glu_DH_bac"/>
</dbReference>
<evidence type="ECO:0000313" key="8">
    <source>
        <dbReference type="Proteomes" id="UP000001964"/>
    </source>
</evidence>
<accession>Q0AKI2</accession>
<dbReference type="Proteomes" id="UP000001964">
    <property type="component" value="Chromosome"/>
</dbReference>
<evidence type="ECO:0000256" key="1">
    <source>
        <dbReference type="ARBA" id="ARBA00023002"/>
    </source>
</evidence>
<dbReference type="Pfam" id="PF21074">
    <property type="entry name" value="GDH_C"/>
    <property type="match status" value="1"/>
</dbReference>
<evidence type="ECO:0000259" key="2">
    <source>
        <dbReference type="Pfam" id="PF05088"/>
    </source>
</evidence>
<dbReference type="InterPro" id="IPR049059">
    <property type="entry name" value="NAD_Glu_DH_HM1"/>
</dbReference>
<evidence type="ECO:0000259" key="3">
    <source>
        <dbReference type="Pfam" id="PF21074"/>
    </source>
</evidence>
<dbReference type="InterPro" id="IPR049062">
    <property type="entry name" value="NAD_Glu_DH_ACT2"/>
</dbReference>
<sequence length="1642" mass="183416">MGAVVGVAHAYSRADFMEAARSRWLEAFGTECGDPGNSFFSQIYDDALAEDLERVGPDDLAALSMDFWRFGDKRPGDDILVRMRPATRSDGTELPRDVLEIIGRDRPFIVDSVMGEVGAQGHDIIAMFHPIVQVRRDNDGARVGEAGRCLAESMIQVHLPPLDELSRRTLIEGVTATLDDVRVAVEDWTDMRAQMDDAIAHLAGARTHAAPDELAESLEFLRWLRDDHFAFLGCRVYDFEVDEDGSMAQRHPRVRPESGRGVLRDPERHVLRKGSEPAVLTPAIETFLREPSPIIVAKANMKSRVHRRVYMDYIGVKRYREDGAVIGEARFVGLFTAEAYDQSASAVPLIRRKVRRVLERAGKTPGTHSAKKLRNTVENFPRDELFQTDETDLLEMCLGILHLYDRPRTKLFIRRDQFDRFVSALLFVPRDRYNSKVREQAGELIRDAFGGRLSAFYPQFGDSSLARVHYIIGLNPFDHPEPDTGELERKVARLARTWEDDLETHVRRNAPEAIRLRMGAYQDAFKAGYRELYDPEEALADVTKLESLSGSDRVAVRVYREADDGPDDLRLKIYRIGKPVSLSRVMPVLENLGLYVVQETGFPVDRRGANGEPFDRAHIHDFEMKSDTLKDRDLAELAPNLEEAMLAIADRRAEDDGFNRLIVEIGVTWREAAFLRTCARYRQQTGLDPSQAIQEEALAACPDIAKGLLELARVKFDPAFTDDKKVRSDAVWDVSETLRKQLDDVASLDHDRALRRIFHLIEATLRTNFYQTGEDGQPKPRIAIKIASELLEELPLPKPFREIFVWSPDVEGVHLRFGPVARGGLRWSDRRDDFRTEVLGLVKAQQVKNAVIVPVGSKGGFYPKSLPRNGSREEVFEAGREAYKTFIRGLLDLTDNIVDDAVIHPAATECWDDDDPYLVVAADKGTATFSDTANGLATDEFDFWLGDAFASGGSAGYDHKKMGITARGAWESVKRHFREMGKDIQTEAFSVIGVGDMSGDVFGNGMLLSRQIRLVAAFDHRDIFIDPDPGDCETMWNERKRLFDLPRTSWQDYDKSLISKGGGIFARSAKSIPLSAEIKALTGLEKDTASPLELIHALLKADVELLWFGGIGTYVKATAEQHWEVGDKTNDGLRVNANEVRAKVIGEGANLGFTQAARIEFGQHGGRANADFIDNSAGVDSSDHEVNIKILLRPMVRNGDMSRKARDKLLESMTSDVATHVLRHNYDQSLALSLAEHTSAADLDAHERFMARLEELGQLDREVEGLPSVEQVRGLKAREKGLTRPELAVLTSYAKITLFDQLVASDVPDDPHFKSMLVNYFPKGLHDFGEAMEGHRLKREIISTVLANEMINLGGPTFIHRAIDSTTATVPAIARAFEAGRQIFGFAEITDAINALDNKAPASVQVALHEEIIRLLRRQTYWLVRRGRNKKSAKPDAIGDVIGAYQPGVQSLRSMVHEIISTHERRGVKSRQKRFVEAGAPEDIALAVAELRPLTSSTDVIDMAMESDWPLASTAYIYHAVGARFKFDRLRGLGQEVSSEQHWDRLAVRRLMEDFYASQQAFTGSAMRFALQAGGSLASGVENPSRDWADALVEAWNTINEEEAGRVDSVQRQLDESGGWSLSKLAIASTQLGEMASVVQPG</sequence>
<dbReference type="InterPro" id="IPR046346">
    <property type="entry name" value="Aminoacid_DH-like_N_sf"/>
</dbReference>
<dbReference type="Pfam" id="PF21075">
    <property type="entry name" value="GDH_ACT1"/>
    <property type="match status" value="1"/>
</dbReference>
<dbReference type="OrthoDB" id="9758052at2"/>
<dbReference type="InterPro" id="IPR048381">
    <property type="entry name" value="GDH_C"/>
</dbReference>
<evidence type="ECO:0000259" key="6">
    <source>
        <dbReference type="Pfam" id="PF21077"/>
    </source>
</evidence>
<dbReference type="SUPFAM" id="SSF51735">
    <property type="entry name" value="NAD(P)-binding Rossmann-fold domains"/>
    <property type="match status" value="1"/>
</dbReference>
<dbReference type="STRING" id="394221.Mmar10_2930"/>
<keyword evidence="8" id="KW-1185">Reference proteome</keyword>
<dbReference type="Pfam" id="PF21078">
    <property type="entry name" value="GDH_HM3"/>
    <property type="match status" value="1"/>
</dbReference>
<dbReference type="eggNOG" id="COG2902">
    <property type="taxonomic scope" value="Bacteria"/>
</dbReference>
<dbReference type="EC" id="1.4.1.2" evidence="7"/>
<dbReference type="InterPro" id="IPR049058">
    <property type="entry name" value="NAD_Glu_DH_HM2"/>
</dbReference>
<name>Q0AKI2_MARMM</name>
<dbReference type="InterPro" id="IPR049056">
    <property type="entry name" value="NAD_Glu_DH_HM3"/>
</dbReference>
<organism evidence="7 8">
    <name type="scientific">Maricaulis maris (strain MCS10)</name>
    <name type="common">Caulobacter maris</name>
    <dbReference type="NCBI Taxonomy" id="394221"/>
    <lineage>
        <taxon>Bacteria</taxon>
        <taxon>Pseudomonadati</taxon>
        <taxon>Pseudomonadota</taxon>
        <taxon>Alphaproteobacteria</taxon>
        <taxon>Maricaulales</taxon>
        <taxon>Maricaulaceae</taxon>
        <taxon>Maricaulis</taxon>
    </lineage>
</organism>
<protein>
    <submittedName>
        <fullName evidence="7">Glutamate dehydrogenase (NAD)</fullName>
        <ecNumber evidence="7">1.4.1.2</ecNumber>
    </submittedName>
</protein>
<dbReference type="KEGG" id="mmr:Mmar10_2930"/>
<dbReference type="HOGENOM" id="CLU_003404_1_1_5"/>
<feature type="domain" description="NAD-glutamate dehydrogenase ACT2" evidence="5">
    <location>
        <begin position="410"/>
        <end position="499"/>
    </location>
</feature>
<dbReference type="PANTHER" id="PTHR43403:SF1">
    <property type="entry name" value="NAD-SPECIFIC GLUTAMATE DEHYDROGENASE"/>
    <property type="match status" value="1"/>
</dbReference>
<feature type="domain" description="NAD-glutamate dehydrogenase N-terminal ACT1" evidence="4">
    <location>
        <begin position="39"/>
        <end position="168"/>
    </location>
</feature>
<evidence type="ECO:0000259" key="4">
    <source>
        <dbReference type="Pfam" id="PF21075"/>
    </source>
</evidence>
<dbReference type="GO" id="GO:0004069">
    <property type="term" value="F:L-aspartate:2-oxoglutarate aminotransferase activity"/>
    <property type="evidence" value="ECO:0007669"/>
    <property type="project" value="InterPro"/>
</dbReference>
<dbReference type="InterPro" id="IPR028971">
    <property type="entry name" value="NAD-GDH_cat"/>
</dbReference>
<dbReference type="Pfam" id="PF05088">
    <property type="entry name" value="Bac_GDH_CD"/>
    <property type="match status" value="1"/>
</dbReference>
<reference evidence="7 8" key="1">
    <citation type="submission" date="2006-08" db="EMBL/GenBank/DDBJ databases">
        <title>Complete sequence of Maricaulis maris MCS10.</title>
        <authorList>
            <consortium name="US DOE Joint Genome Institute"/>
            <person name="Copeland A."/>
            <person name="Lucas S."/>
            <person name="Lapidus A."/>
            <person name="Barry K."/>
            <person name="Detter J.C."/>
            <person name="Glavina del Rio T."/>
            <person name="Hammon N."/>
            <person name="Israni S."/>
            <person name="Dalin E."/>
            <person name="Tice H."/>
            <person name="Pitluck S."/>
            <person name="Saunders E."/>
            <person name="Brettin T."/>
            <person name="Bruce D."/>
            <person name="Han C."/>
            <person name="Tapia R."/>
            <person name="Gilna P."/>
            <person name="Schmutz J."/>
            <person name="Larimer F."/>
            <person name="Land M."/>
            <person name="Hauser L."/>
            <person name="Kyrpides N."/>
            <person name="Mikhailova N."/>
            <person name="Viollier P."/>
            <person name="Stephens C."/>
            <person name="Richardson P."/>
        </authorList>
    </citation>
    <scope>NUCLEOTIDE SEQUENCE [LARGE SCALE GENOMIC DNA]</scope>
    <source>
        <strain evidence="7 8">MCS10</strain>
    </source>
</reference>
<dbReference type="EMBL" id="CP000449">
    <property type="protein sequence ID" value="ABI67211.1"/>
    <property type="molecule type" value="Genomic_DNA"/>
</dbReference>
<feature type="domain" description="NAD-glutamate dehydrogenase catalytic" evidence="2">
    <location>
        <begin position="738"/>
        <end position="1234"/>
    </location>
</feature>
<evidence type="ECO:0000313" key="7">
    <source>
        <dbReference type="EMBL" id="ABI67211.1"/>
    </source>
</evidence>
<evidence type="ECO:0000259" key="5">
    <source>
        <dbReference type="Pfam" id="PF21076"/>
    </source>
</evidence>
<dbReference type="InterPro" id="IPR024727">
    <property type="entry name" value="NAD_Glu_DH_N_ACT1"/>
</dbReference>
<dbReference type="Gene3D" id="3.40.50.720">
    <property type="entry name" value="NAD(P)-binding Rossmann-like Domain"/>
    <property type="match status" value="1"/>
</dbReference>
<keyword evidence="1 7" id="KW-0560">Oxidoreductase</keyword>
<dbReference type="InterPro" id="IPR036291">
    <property type="entry name" value="NAD(P)-bd_dom_sf"/>
</dbReference>
<dbReference type="Pfam" id="PF21077">
    <property type="entry name" value="GDH_ACT3"/>
    <property type="match status" value="1"/>
</dbReference>
<feature type="domain" description="NAD-glutamate dehydrogenase ACT3" evidence="6">
    <location>
        <begin position="554"/>
        <end position="636"/>
    </location>
</feature>
<gene>
    <name evidence="7" type="ordered locus">Mmar10_2930</name>
</gene>
<dbReference type="Pfam" id="PF21076">
    <property type="entry name" value="GDH_ACT2"/>
    <property type="match status" value="1"/>
</dbReference>
<dbReference type="InterPro" id="IPR049064">
    <property type="entry name" value="NAD_Glu_DH_ACT3"/>
</dbReference>
<dbReference type="GO" id="GO:0004352">
    <property type="term" value="F:glutamate dehydrogenase (NAD+) activity"/>
    <property type="evidence" value="ECO:0007669"/>
    <property type="project" value="UniProtKB-EC"/>
</dbReference>
<dbReference type="Pfam" id="PF21079">
    <property type="entry name" value="GDH_HM2"/>
    <property type="match status" value="1"/>
</dbReference>
<dbReference type="PANTHER" id="PTHR43403">
    <property type="entry name" value="NAD-SPECIFIC GLUTAMATE DEHYDROGENASE"/>
    <property type="match status" value="1"/>
</dbReference>
<dbReference type="PIRSF" id="PIRSF036761">
    <property type="entry name" value="GDH_Mll4104"/>
    <property type="match status" value="1"/>
</dbReference>
<proteinExistence type="predicted"/>
<feature type="domain" description="NAD-specific glutamate dehydrogenase C-terminal" evidence="3">
    <location>
        <begin position="1280"/>
        <end position="1632"/>
    </location>
</feature>
<dbReference type="Pfam" id="PF21073">
    <property type="entry name" value="GDH_HM1"/>
    <property type="match status" value="1"/>
</dbReference>
<dbReference type="GO" id="GO:0006538">
    <property type="term" value="P:L-glutamate catabolic process"/>
    <property type="evidence" value="ECO:0007669"/>
    <property type="project" value="InterPro"/>
</dbReference>
<dbReference type="SUPFAM" id="SSF53223">
    <property type="entry name" value="Aminoacid dehydrogenase-like, N-terminal domain"/>
    <property type="match status" value="1"/>
</dbReference>